<protein>
    <submittedName>
        <fullName evidence="2">ShK domain-containing protein</fullName>
    </submittedName>
</protein>
<dbReference type="PROSITE" id="PS51670">
    <property type="entry name" value="SHKT"/>
    <property type="match status" value="2"/>
</dbReference>
<dbReference type="OrthoDB" id="5872986at2759"/>
<sequence length="428" mass="47127">MREGQRDLGVSRRIVTRIRPNSSPMYIFFILIIIPSIYSLDHNPCAGQPQNCVDEKTGCDIIFSNPSVDCLIDGIQDYVEGCRKQCNRCCEDPKFGSCKDVSPDGCSFSACIQVPDYSFDNCKSTCGLCQATEPICSDKNDQCPKYASLCTSDPEVGTNCPVTCKVGCAAPIKTTVKTTTTTKKVVTTTKKPYVQVGSKMASAVIRILPSKRNIVYCTSLQFTMLIRIISLLIILIVSCSSENPCSGRQQTGCDDQITSCALVFPVGVGETANEKCFDPTDGNFPLTSLCRKTCRLCCEEDRFNCDNDPLPNIECPQTQKECNQFSDINYLHCKSSCGWCDRTSKPCVDSLDSASCRTFKNAEGNLCSNPEVSTQCEKTCAICVPADCEDSTKRCSIWVANDFCDDPFYSDEDKKSYCMKSCFLCTAD</sequence>
<dbReference type="SMART" id="SM00254">
    <property type="entry name" value="ShKT"/>
    <property type="match status" value="7"/>
</dbReference>
<dbReference type="Pfam" id="PF01549">
    <property type="entry name" value="ShK"/>
    <property type="match status" value="3"/>
</dbReference>
<accession>A0A2A6BE26</accession>
<gene>
    <name evidence="2" type="primary">WBGene00206096</name>
</gene>
<dbReference type="Proteomes" id="UP000005239">
    <property type="component" value="Unassembled WGS sequence"/>
</dbReference>
<dbReference type="GO" id="GO:0045087">
    <property type="term" value="P:innate immune response"/>
    <property type="evidence" value="ECO:0000318"/>
    <property type="project" value="GO_Central"/>
</dbReference>
<dbReference type="EnsemblMetazoa" id="PPA33236.1">
    <property type="protein sequence ID" value="PPA33236.1"/>
    <property type="gene ID" value="WBGene00206096"/>
</dbReference>
<reference evidence="2" key="2">
    <citation type="submission" date="2022-06" db="UniProtKB">
        <authorList>
            <consortium name="EnsemblMetazoa"/>
        </authorList>
    </citation>
    <scope>IDENTIFICATION</scope>
    <source>
        <strain evidence="2">PS312</strain>
    </source>
</reference>
<evidence type="ECO:0000313" key="2">
    <source>
        <dbReference type="EnsemblMetazoa" id="PPA33236.1"/>
    </source>
</evidence>
<dbReference type="PANTHER" id="PTHR21724">
    <property type="entry name" value="SHKT DOMAIN-CONTAINING PROTEIN"/>
    <property type="match status" value="1"/>
</dbReference>
<dbReference type="PANTHER" id="PTHR21724:SF108">
    <property type="entry name" value="SHKT DOMAIN-CONTAINING PROTEIN"/>
    <property type="match status" value="1"/>
</dbReference>
<reference evidence="3" key="1">
    <citation type="journal article" date="2008" name="Nat. Genet.">
        <title>The Pristionchus pacificus genome provides a unique perspective on nematode lifestyle and parasitism.</title>
        <authorList>
            <person name="Dieterich C."/>
            <person name="Clifton S.W."/>
            <person name="Schuster L.N."/>
            <person name="Chinwalla A."/>
            <person name="Delehaunty K."/>
            <person name="Dinkelacker I."/>
            <person name="Fulton L."/>
            <person name="Fulton R."/>
            <person name="Godfrey J."/>
            <person name="Minx P."/>
            <person name="Mitreva M."/>
            <person name="Roeseler W."/>
            <person name="Tian H."/>
            <person name="Witte H."/>
            <person name="Yang S.P."/>
            <person name="Wilson R.K."/>
            <person name="Sommer R.J."/>
        </authorList>
    </citation>
    <scope>NUCLEOTIDE SEQUENCE [LARGE SCALE GENOMIC DNA]</scope>
    <source>
        <strain evidence="3">PS312</strain>
    </source>
</reference>
<evidence type="ECO:0000256" key="1">
    <source>
        <dbReference type="PROSITE-ProRule" id="PRU01005"/>
    </source>
</evidence>
<dbReference type="AlphaFoldDB" id="A0A2A6BE26"/>
<proteinExistence type="predicted"/>
<dbReference type="InterPro" id="IPR003582">
    <property type="entry name" value="ShKT_dom"/>
</dbReference>
<keyword evidence="3" id="KW-1185">Reference proteome</keyword>
<accession>A0A8R1UJE7</accession>
<evidence type="ECO:0000313" key="3">
    <source>
        <dbReference type="Proteomes" id="UP000005239"/>
    </source>
</evidence>
<comment type="caution">
    <text evidence="1">Lacks conserved residue(s) required for the propagation of feature annotation.</text>
</comment>
<organism evidence="2 3">
    <name type="scientific">Pristionchus pacificus</name>
    <name type="common">Parasitic nematode worm</name>
    <dbReference type="NCBI Taxonomy" id="54126"/>
    <lineage>
        <taxon>Eukaryota</taxon>
        <taxon>Metazoa</taxon>
        <taxon>Ecdysozoa</taxon>
        <taxon>Nematoda</taxon>
        <taxon>Chromadorea</taxon>
        <taxon>Rhabditida</taxon>
        <taxon>Rhabditina</taxon>
        <taxon>Diplogasteromorpha</taxon>
        <taxon>Diplogasteroidea</taxon>
        <taxon>Neodiplogasteridae</taxon>
        <taxon>Pristionchus</taxon>
    </lineage>
</organism>
<name>A0A2A6BE26_PRIPA</name>